<name>A0A4T0X3D6_9ASCO</name>
<dbReference type="SUPFAM" id="SSF50978">
    <property type="entry name" value="WD40 repeat-like"/>
    <property type="match status" value="1"/>
</dbReference>
<dbReference type="PANTHER" id="PTHR16038">
    <property type="entry name" value="NOP SEVEN ASSOCIATED PROTEIN 1"/>
    <property type="match status" value="1"/>
</dbReference>
<comment type="subunit">
    <text evidence="3">Component of the pre-66S ribosomal particle.</text>
</comment>
<dbReference type="InterPro" id="IPR037379">
    <property type="entry name" value="WDR74/Nsa1"/>
</dbReference>
<accession>A0A4T0X3D6</accession>
<gene>
    <name evidence="6" type="ORF">CANINC_001597</name>
</gene>
<evidence type="ECO:0000256" key="5">
    <source>
        <dbReference type="SAM" id="MobiDB-lite"/>
    </source>
</evidence>
<dbReference type="PANTHER" id="PTHR16038:SF4">
    <property type="entry name" value="WD REPEAT-CONTAINING PROTEIN 74"/>
    <property type="match status" value="1"/>
</dbReference>
<comment type="similarity">
    <text evidence="2">Belongs to the NSA1 family.</text>
</comment>
<evidence type="ECO:0000256" key="4">
    <source>
        <dbReference type="ARBA" id="ARBA00014234"/>
    </source>
</evidence>
<evidence type="ECO:0000256" key="1">
    <source>
        <dbReference type="ARBA" id="ARBA00002889"/>
    </source>
</evidence>
<feature type="compositionally biased region" description="Acidic residues" evidence="5">
    <location>
        <begin position="401"/>
        <end position="410"/>
    </location>
</feature>
<dbReference type="OrthoDB" id="18388at2759"/>
<dbReference type="GO" id="GO:0030687">
    <property type="term" value="C:preribosome, large subunit precursor"/>
    <property type="evidence" value="ECO:0007669"/>
    <property type="project" value="TreeGrafter"/>
</dbReference>
<evidence type="ECO:0000256" key="3">
    <source>
        <dbReference type="ARBA" id="ARBA00011187"/>
    </source>
</evidence>
<dbReference type="CDD" id="cd22858">
    <property type="entry name" value="Nsa1"/>
    <property type="match status" value="1"/>
</dbReference>
<dbReference type="Proteomes" id="UP000307173">
    <property type="component" value="Unassembled WGS sequence"/>
</dbReference>
<dbReference type="AlphaFoldDB" id="A0A4T0X3D6"/>
<sequence>MKIVVACEDTGALKVICAQHGTDTSKPVDESNPLAPVKISTHAEKDNSRKTRVLHLVQSQITKNIIVTRLDGSIQVYDTSKVLNQDQKSSKKKDDEETEELLPQLYQYKQLIEPPTSSNSETFVNLIVDDIGRVLVPTSKGNVFIWTSEEKIAQKPHLCKVPLAKDEIIEAFQVHHGAENIDYVAYGGKETDLRIVKLPSLKKKGEEAEVVFKAKNMSNTRLELRVPVHIKNILFAKDSSTNAFKLYTFTAVGDMRYYDSAAGRKPRSSVLILPKKAPITKAIWLGNHLVVCDNRGTVVKVEPSTGSQICQFKGQIGSIQALYNFNGTILGTSGSDRYVRAYNNETRDCIVKVFIGTQSNALAIIEDNESLKRHKANIIGDTALEAIKKKEAWEEKKLQEQEEEESDEEELWSKLESSITPRRKRRKLTLA</sequence>
<feature type="compositionally biased region" description="Basic residues" evidence="5">
    <location>
        <begin position="421"/>
        <end position="431"/>
    </location>
</feature>
<dbReference type="GO" id="GO:0005730">
    <property type="term" value="C:nucleolus"/>
    <property type="evidence" value="ECO:0007669"/>
    <property type="project" value="InterPro"/>
</dbReference>
<protein>
    <recommendedName>
        <fullName evidence="4">Ribosome biogenesis protein NSA1</fullName>
    </recommendedName>
</protein>
<dbReference type="InterPro" id="IPR036322">
    <property type="entry name" value="WD40_repeat_dom_sf"/>
</dbReference>
<comment type="function">
    <text evidence="1">Involved in the biogenesis of the 60S ribosomal subunit.</text>
</comment>
<keyword evidence="7" id="KW-1185">Reference proteome</keyword>
<organism evidence="6 7">
    <name type="scientific">Pichia inconspicua</name>
    <dbReference type="NCBI Taxonomy" id="52247"/>
    <lineage>
        <taxon>Eukaryota</taxon>
        <taxon>Fungi</taxon>
        <taxon>Dikarya</taxon>
        <taxon>Ascomycota</taxon>
        <taxon>Saccharomycotina</taxon>
        <taxon>Pichiomycetes</taxon>
        <taxon>Pichiales</taxon>
        <taxon>Pichiaceae</taxon>
        <taxon>Pichia</taxon>
    </lineage>
</organism>
<comment type="caution">
    <text evidence="6">The sequence shown here is derived from an EMBL/GenBank/DDBJ whole genome shotgun (WGS) entry which is preliminary data.</text>
</comment>
<feature type="region of interest" description="Disordered" evidence="5">
    <location>
        <begin position="395"/>
        <end position="431"/>
    </location>
</feature>
<reference evidence="6 7" key="1">
    <citation type="journal article" date="2019" name="Front. Genet.">
        <title>Whole-Genome Sequencing of the Opportunistic Yeast Pathogen Candida inconspicua Uncovers Its Hybrid Origin.</title>
        <authorList>
            <person name="Mixao V."/>
            <person name="Hansen A.P."/>
            <person name="Saus E."/>
            <person name="Boekhout T."/>
            <person name="Lass-Florl C."/>
            <person name="Gabaldon T."/>
        </authorList>
    </citation>
    <scope>NUCLEOTIDE SEQUENCE [LARGE SCALE GENOMIC DNA]</scope>
    <source>
        <strain evidence="6 7">CBS 180</strain>
    </source>
</reference>
<dbReference type="EMBL" id="SELW01000234">
    <property type="protein sequence ID" value="TID29848.1"/>
    <property type="molecule type" value="Genomic_DNA"/>
</dbReference>
<evidence type="ECO:0000256" key="2">
    <source>
        <dbReference type="ARBA" id="ARBA00007861"/>
    </source>
</evidence>
<dbReference type="STRING" id="52247.A0A4T0X3D6"/>
<dbReference type="Gene3D" id="2.130.10.10">
    <property type="entry name" value="YVTN repeat-like/Quinoprotein amine dehydrogenase"/>
    <property type="match status" value="1"/>
</dbReference>
<evidence type="ECO:0000313" key="6">
    <source>
        <dbReference type="EMBL" id="TID29848.1"/>
    </source>
</evidence>
<dbReference type="GO" id="GO:0042273">
    <property type="term" value="P:ribosomal large subunit biogenesis"/>
    <property type="evidence" value="ECO:0007669"/>
    <property type="project" value="InterPro"/>
</dbReference>
<proteinExistence type="inferred from homology"/>
<dbReference type="InterPro" id="IPR015943">
    <property type="entry name" value="WD40/YVTN_repeat-like_dom_sf"/>
</dbReference>
<evidence type="ECO:0000313" key="7">
    <source>
        <dbReference type="Proteomes" id="UP000307173"/>
    </source>
</evidence>